<dbReference type="GO" id="GO:0016491">
    <property type="term" value="F:oxidoreductase activity"/>
    <property type="evidence" value="ECO:0007669"/>
    <property type="project" value="InterPro"/>
</dbReference>
<evidence type="ECO:0000313" key="2">
    <source>
        <dbReference type="EMBL" id="VAW45689.1"/>
    </source>
</evidence>
<feature type="domain" description="FAD-binding FR-type" evidence="1">
    <location>
        <begin position="2"/>
        <end position="99"/>
    </location>
</feature>
<dbReference type="InterPro" id="IPR012165">
    <property type="entry name" value="Cyt_c3_hydrogenase_gsu"/>
</dbReference>
<dbReference type="GO" id="GO:0050660">
    <property type="term" value="F:flavin adenine dinucleotide binding"/>
    <property type="evidence" value="ECO:0007669"/>
    <property type="project" value="InterPro"/>
</dbReference>
<name>A0A3B0W8N5_9ZZZZ</name>
<dbReference type="AlphaFoldDB" id="A0A3B0W8N5"/>
<dbReference type="PROSITE" id="PS51384">
    <property type="entry name" value="FAD_FR"/>
    <property type="match status" value="1"/>
</dbReference>
<dbReference type="GO" id="GO:0051537">
    <property type="term" value="F:2 iron, 2 sulfur cluster binding"/>
    <property type="evidence" value="ECO:0007669"/>
    <property type="project" value="InterPro"/>
</dbReference>
<sequence>MDTLHLLKVVHAEALAPHIIQLLFKPEHPIAYASGQYIMLGFDADDLKPFSIASAPRDDGLIECHIRNQADSEWMQKLFAVKAGDQLVMEGPKDQIALQPAHQPIILVAGGTGFAPMKALLETLLKEKVGVPIHFYWGARNQSELYMHKEMIALTDLHPNLEYIPVLSEQEVDWNGATGLVHHQVLKEHPNLTHSTVYMCGPWPMIQAAKTDFLEAGLDAQACFH</sequence>
<dbReference type="InterPro" id="IPR039261">
    <property type="entry name" value="FNR_nucleotide-bd"/>
</dbReference>
<dbReference type="PANTHER" id="PTHR47354:SF5">
    <property type="entry name" value="PROTEIN RFBI"/>
    <property type="match status" value="1"/>
</dbReference>
<dbReference type="PRINTS" id="PR00410">
    <property type="entry name" value="PHEHYDRXLASE"/>
</dbReference>
<gene>
    <name evidence="2" type="ORF">MNBD_GAMMA04-404</name>
</gene>
<dbReference type="CDD" id="cd06189">
    <property type="entry name" value="flavin_oxioreductase"/>
    <property type="match status" value="1"/>
</dbReference>
<dbReference type="SUPFAM" id="SSF52343">
    <property type="entry name" value="Ferredoxin reductase-like, C-terminal NADP-linked domain"/>
    <property type="match status" value="1"/>
</dbReference>
<dbReference type="EMBL" id="UOFB01000100">
    <property type="protein sequence ID" value="VAW45689.1"/>
    <property type="molecule type" value="Genomic_DNA"/>
</dbReference>
<dbReference type="Gene3D" id="3.40.50.80">
    <property type="entry name" value="Nucleotide-binding domain of ferredoxin-NADP reductase (FNR) module"/>
    <property type="match status" value="1"/>
</dbReference>
<dbReference type="InterPro" id="IPR050415">
    <property type="entry name" value="MRET"/>
</dbReference>
<dbReference type="Pfam" id="PF00970">
    <property type="entry name" value="FAD_binding_6"/>
    <property type="match status" value="1"/>
</dbReference>
<dbReference type="InterPro" id="IPR017938">
    <property type="entry name" value="Riboflavin_synthase-like_b-brl"/>
</dbReference>
<protein>
    <recommendedName>
        <fullName evidence="1">FAD-binding FR-type domain-containing protein</fullName>
    </recommendedName>
</protein>
<reference evidence="2" key="1">
    <citation type="submission" date="2018-06" db="EMBL/GenBank/DDBJ databases">
        <authorList>
            <person name="Zhirakovskaya E."/>
        </authorList>
    </citation>
    <scope>NUCLEOTIDE SEQUENCE</scope>
</reference>
<dbReference type="Pfam" id="PF00175">
    <property type="entry name" value="NAD_binding_1"/>
    <property type="match status" value="1"/>
</dbReference>
<dbReference type="InterPro" id="IPR008333">
    <property type="entry name" value="Cbr1-like_FAD-bd_dom"/>
</dbReference>
<proteinExistence type="predicted"/>
<accession>A0A3B0W8N5</accession>
<dbReference type="PIRSF" id="PIRSF006816">
    <property type="entry name" value="Cyc3_hyd_g"/>
    <property type="match status" value="1"/>
</dbReference>
<dbReference type="GO" id="GO:0006221">
    <property type="term" value="P:pyrimidine nucleotide biosynthetic process"/>
    <property type="evidence" value="ECO:0007669"/>
    <property type="project" value="InterPro"/>
</dbReference>
<dbReference type="InterPro" id="IPR017927">
    <property type="entry name" value="FAD-bd_FR_type"/>
</dbReference>
<dbReference type="InterPro" id="IPR001433">
    <property type="entry name" value="OxRdtase_FAD/NAD-bd"/>
</dbReference>
<organism evidence="2">
    <name type="scientific">hydrothermal vent metagenome</name>
    <dbReference type="NCBI Taxonomy" id="652676"/>
    <lineage>
        <taxon>unclassified sequences</taxon>
        <taxon>metagenomes</taxon>
        <taxon>ecological metagenomes</taxon>
    </lineage>
</organism>
<evidence type="ECO:0000259" key="1">
    <source>
        <dbReference type="PROSITE" id="PS51384"/>
    </source>
</evidence>
<dbReference type="PANTHER" id="PTHR47354">
    <property type="entry name" value="NADH OXIDOREDUCTASE HCR"/>
    <property type="match status" value="1"/>
</dbReference>
<dbReference type="Gene3D" id="2.40.30.10">
    <property type="entry name" value="Translation factors"/>
    <property type="match status" value="1"/>
</dbReference>
<dbReference type="SUPFAM" id="SSF63380">
    <property type="entry name" value="Riboflavin synthase domain-like"/>
    <property type="match status" value="1"/>
</dbReference>